<keyword evidence="3" id="KW-0143">Chaperone</keyword>
<dbReference type="AlphaFoldDB" id="A0A916VT32"/>
<dbReference type="PANTHER" id="PTHR21013:SF10">
    <property type="entry name" value="ATP SYNTHASE MITOCHONDRIAL F1 COMPLEX ASSEMBLY FACTOR 2"/>
    <property type="match status" value="1"/>
</dbReference>
<dbReference type="SUPFAM" id="SSF160909">
    <property type="entry name" value="ATP12-like"/>
    <property type="match status" value="1"/>
</dbReference>
<evidence type="ECO:0000256" key="2">
    <source>
        <dbReference type="ARBA" id="ARBA00022946"/>
    </source>
</evidence>
<evidence type="ECO:0000256" key="3">
    <source>
        <dbReference type="ARBA" id="ARBA00023186"/>
    </source>
</evidence>
<dbReference type="RefSeq" id="WP_188678503.1">
    <property type="nucleotide sequence ID" value="NZ_BMKA01000008.1"/>
</dbReference>
<dbReference type="PANTHER" id="PTHR21013">
    <property type="entry name" value="ATP SYNTHASE MITOCHONDRIAL F1 COMPLEX ASSEMBLY FACTOR 2/ATP12 PROTEIN, MITOCHONDRIAL PRECURSOR"/>
    <property type="match status" value="1"/>
</dbReference>
<dbReference type="InterPro" id="IPR023335">
    <property type="entry name" value="ATP12_ortho_dom_sf"/>
</dbReference>
<dbReference type="GO" id="GO:0043461">
    <property type="term" value="P:proton-transporting ATP synthase complex assembly"/>
    <property type="evidence" value="ECO:0007669"/>
    <property type="project" value="InterPro"/>
</dbReference>
<organism evidence="4 5">
    <name type="scientific">Neptunicoccus cionae</name>
    <dbReference type="NCBI Taxonomy" id="2035344"/>
    <lineage>
        <taxon>Bacteria</taxon>
        <taxon>Pseudomonadati</taxon>
        <taxon>Pseudomonadota</taxon>
        <taxon>Alphaproteobacteria</taxon>
        <taxon>Rhodobacterales</taxon>
        <taxon>Paracoccaceae</taxon>
        <taxon>Neptunicoccus</taxon>
    </lineage>
</organism>
<dbReference type="EMBL" id="BMKA01000008">
    <property type="protein sequence ID" value="GGA31389.1"/>
    <property type="molecule type" value="Genomic_DNA"/>
</dbReference>
<keyword evidence="5" id="KW-1185">Reference proteome</keyword>
<dbReference type="Gene3D" id="1.10.3580.10">
    <property type="entry name" value="ATP12 ATPase"/>
    <property type="match status" value="1"/>
</dbReference>
<accession>A0A916VT32</accession>
<evidence type="ECO:0000313" key="5">
    <source>
        <dbReference type="Proteomes" id="UP000628017"/>
    </source>
</evidence>
<dbReference type="InterPro" id="IPR042272">
    <property type="entry name" value="ATP12_ATP_synth-F1-assembly_N"/>
</dbReference>
<dbReference type="InterPro" id="IPR011419">
    <property type="entry name" value="ATP12_ATP_synth-F1-assembly"/>
</dbReference>
<evidence type="ECO:0000313" key="4">
    <source>
        <dbReference type="EMBL" id="GGA31389.1"/>
    </source>
</evidence>
<name>A0A916VT32_9RHOB</name>
<sequence length="239" mass="26502">MTLAKKKRFWSTVDVTEADTGFVIQLDGRTVKTPEKRDLLLPTRKAADLVAREWDDASGELSPTAMPATRWANVSVDKMGGQMAAVVDMLAAYGENDLLCYRSTHPQELIARQADQWDAPLNWASLTFKAPLLVTSGVIPVEQPNQSVANLRQAVETFDPFELAAFHDLVQISGSLVLALAVSHQHMVAEQAWQVARVDEIWQAEQWGVDDEAAEAGEIKRQAFLLAEKLLLSVRKTLH</sequence>
<reference evidence="4" key="2">
    <citation type="submission" date="2020-09" db="EMBL/GenBank/DDBJ databases">
        <authorList>
            <person name="Sun Q."/>
            <person name="Zhou Y."/>
        </authorList>
    </citation>
    <scope>NUCLEOTIDE SEQUENCE</scope>
    <source>
        <strain evidence="4">CGMCC 1.15880</strain>
    </source>
</reference>
<dbReference type="Pfam" id="PF07542">
    <property type="entry name" value="ATP12"/>
    <property type="match status" value="1"/>
</dbReference>
<gene>
    <name evidence="4" type="ORF">GCM10011498_35780</name>
</gene>
<protein>
    <submittedName>
        <fullName evidence="4">ATPase</fullName>
    </submittedName>
</protein>
<keyword evidence="2" id="KW-0809">Transit peptide</keyword>
<comment type="similarity">
    <text evidence="1">Belongs to the ATP12 family.</text>
</comment>
<evidence type="ECO:0000256" key="1">
    <source>
        <dbReference type="ARBA" id="ARBA00008231"/>
    </source>
</evidence>
<dbReference type="Gene3D" id="3.30.2180.10">
    <property type="entry name" value="ATP12-like"/>
    <property type="match status" value="1"/>
</dbReference>
<proteinExistence type="inferred from homology"/>
<reference evidence="4" key="1">
    <citation type="journal article" date="2014" name="Int. J. Syst. Evol. Microbiol.">
        <title>Complete genome sequence of Corynebacterium casei LMG S-19264T (=DSM 44701T), isolated from a smear-ripened cheese.</title>
        <authorList>
            <consortium name="US DOE Joint Genome Institute (JGI-PGF)"/>
            <person name="Walter F."/>
            <person name="Albersmeier A."/>
            <person name="Kalinowski J."/>
            <person name="Ruckert C."/>
        </authorList>
    </citation>
    <scope>NUCLEOTIDE SEQUENCE</scope>
    <source>
        <strain evidence="4">CGMCC 1.15880</strain>
    </source>
</reference>
<comment type="caution">
    <text evidence="4">The sequence shown here is derived from an EMBL/GenBank/DDBJ whole genome shotgun (WGS) entry which is preliminary data.</text>
</comment>
<dbReference type="Proteomes" id="UP000628017">
    <property type="component" value="Unassembled WGS sequence"/>
</dbReference>